<dbReference type="STRING" id="1229780.BN381_330100"/>
<name>R4Z0B0_9ACTN</name>
<protein>
    <submittedName>
        <fullName evidence="2">Uncharacterized protein</fullName>
    </submittedName>
</protein>
<reference evidence="2 3" key="1">
    <citation type="journal article" date="2013" name="ISME J.">
        <title>Metabolic model for the filamentous 'Candidatus Microthrix parvicella' based on genomic and metagenomic analyses.</title>
        <authorList>
            <person name="Jon McIlroy S."/>
            <person name="Kristiansen R."/>
            <person name="Albertsen M."/>
            <person name="Michael Karst S."/>
            <person name="Rossetti S."/>
            <person name="Lund Nielsen J."/>
            <person name="Tandoi V."/>
            <person name="James Seviour R."/>
            <person name="Nielsen P.H."/>
        </authorList>
    </citation>
    <scope>NUCLEOTIDE SEQUENCE [LARGE SCALE GENOMIC DNA]</scope>
    <source>
        <strain evidence="2 3">RN1</strain>
    </source>
</reference>
<organism evidence="2 3">
    <name type="scientific">Candidatus Neomicrothrix parvicella RN1</name>
    <dbReference type="NCBI Taxonomy" id="1229780"/>
    <lineage>
        <taxon>Bacteria</taxon>
        <taxon>Bacillati</taxon>
        <taxon>Actinomycetota</taxon>
        <taxon>Acidimicrobiia</taxon>
        <taxon>Acidimicrobiales</taxon>
        <taxon>Microthrixaceae</taxon>
        <taxon>Candidatus Neomicrothrix</taxon>
    </lineage>
</organism>
<evidence type="ECO:0000313" key="3">
    <source>
        <dbReference type="Proteomes" id="UP000018291"/>
    </source>
</evidence>
<evidence type="ECO:0000313" key="2">
    <source>
        <dbReference type="EMBL" id="CCM64115.1"/>
    </source>
</evidence>
<comment type="caution">
    <text evidence="2">The sequence shown here is derived from an EMBL/GenBank/DDBJ whole genome shotgun (WGS) entry which is preliminary data.</text>
</comment>
<proteinExistence type="predicted"/>
<evidence type="ECO:0000256" key="1">
    <source>
        <dbReference type="SAM" id="MobiDB-lite"/>
    </source>
</evidence>
<gene>
    <name evidence="2" type="ORF">BN381_330100</name>
</gene>
<dbReference type="HOGENOM" id="CLU_2521460_0_0_11"/>
<feature type="region of interest" description="Disordered" evidence="1">
    <location>
        <begin position="56"/>
        <end position="84"/>
    </location>
</feature>
<accession>R4Z0B0</accession>
<sequence length="84" mass="9270">MPPDLRFISTMQLGSGRAAAAYRVAGGQTILVLATQVSHRIVWKGPHDETVAQIDNDHAIRVPPRPGRRRNRDLPVPGDVHDRS</sequence>
<dbReference type="AlphaFoldDB" id="R4Z0B0"/>
<keyword evidence="3" id="KW-1185">Reference proteome</keyword>
<dbReference type="Proteomes" id="UP000018291">
    <property type="component" value="Unassembled WGS sequence"/>
</dbReference>
<dbReference type="EMBL" id="CANL01000027">
    <property type="protein sequence ID" value="CCM64115.1"/>
    <property type="molecule type" value="Genomic_DNA"/>
</dbReference>